<dbReference type="InterPro" id="IPR000281">
    <property type="entry name" value="HTH_RpiR"/>
</dbReference>
<dbReference type="InterPro" id="IPR036388">
    <property type="entry name" value="WH-like_DNA-bd_sf"/>
</dbReference>
<dbReference type="PANTHER" id="PTHR30514">
    <property type="entry name" value="GLUCOKINASE"/>
    <property type="match status" value="1"/>
</dbReference>
<dbReference type="InterPro" id="IPR046348">
    <property type="entry name" value="SIS_dom_sf"/>
</dbReference>
<dbReference type="Gene3D" id="3.40.50.10490">
    <property type="entry name" value="Glucose-6-phosphate isomerase like protein, domain 1"/>
    <property type="match status" value="1"/>
</dbReference>
<feature type="domain" description="HTH rpiR-type" evidence="4">
    <location>
        <begin position="1"/>
        <end position="75"/>
    </location>
</feature>
<dbReference type="PANTHER" id="PTHR30514:SF21">
    <property type="entry name" value="RPIR-FAMILY TRANSCRIPTIONAL REGULATOR"/>
    <property type="match status" value="1"/>
</dbReference>
<dbReference type="GO" id="GO:0003700">
    <property type="term" value="F:DNA-binding transcription factor activity"/>
    <property type="evidence" value="ECO:0007669"/>
    <property type="project" value="InterPro"/>
</dbReference>
<dbReference type="CDD" id="cd05013">
    <property type="entry name" value="SIS_RpiR"/>
    <property type="match status" value="1"/>
</dbReference>
<evidence type="ECO:0000259" key="4">
    <source>
        <dbReference type="PROSITE" id="PS51071"/>
    </source>
</evidence>
<keyword evidence="2" id="KW-0238">DNA-binding</keyword>
<evidence type="ECO:0000313" key="6">
    <source>
        <dbReference type="Proteomes" id="UP000294743"/>
    </source>
</evidence>
<gene>
    <name evidence="5" type="ORF">EDD63_13913</name>
</gene>
<evidence type="ECO:0000256" key="1">
    <source>
        <dbReference type="ARBA" id="ARBA00023015"/>
    </source>
</evidence>
<evidence type="ECO:0000256" key="3">
    <source>
        <dbReference type="ARBA" id="ARBA00023163"/>
    </source>
</evidence>
<accession>A0A4R7ZC63</accession>
<dbReference type="Pfam" id="PF01418">
    <property type="entry name" value="HTH_6"/>
    <property type="match status" value="1"/>
</dbReference>
<sequence length="262" mass="29733">MNDIRSIPVDNLNKSELKILDYIYTHVDDVHSMSVQEFANAVNFSPSSIIRFCKKIGFSGFAELKFSLKAPNERNEPSVIENTNINRILSDLSYDIDGTMRVLNEGDIAKAVDLLTTTQSIHLFDSSGLTGVIVDYVEKYLFTIGRQNVYKYDAEHQLKHVVEKLSHNDLLLMISASGNFGPAFEIVKTAKFHNIKVLSITPFQKNNIAALSDVSLRFFTYQRKNINTDFTSRLPIFYVVNDLLQTYVASLQESEVHHDTNN</sequence>
<organism evidence="5 6">
    <name type="scientific">Breznakia blatticola</name>
    <dbReference type="NCBI Taxonomy" id="1754012"/>
    <lineage>
        <taxon>Bacteria</taxon>
        <taxon>Bacillati</taxon>
        <taxon>Bacillota</taxon>
        <taxon>Erysipelotrichia</taxon>
        <taxon>Erysipelotrichales</taxon>
        <taxon>Erysipelotrichaceae</taxon>
        <taxon>Breznakia</taxon>
    </lineage>
</organism>
<comment type="caution">
    <text evidence="5">The sequence shown here is derived from an EMBL/GenBank/DDBJ whole genome shotgun (WGS) entry which is preliminary data.</text>
</comment>
<dbReference type="SUPFAM" id="SSF46689">
    <property type="entry name" value="Homeodomain-like"/>
    <property type="match status" value="1"/>
</dbReference>
<evidence type="ECO:0000313" key="5">
    <source>
        <dbReference type="EMBL" id="TDW14565.1"/>
    </source>
</evidence>
<dbReference type="PROSITE" id="PS51071">
    <property type="entry name" value="HTH_RPIR"/>
    <property type="match status" value="1"/>
</dbReference>
<keyword evidence="6" id="KW-1185">Reference proteome</keyword>
<dbReference type="InterPro" id="IPR035472">
    <property type="entry name" value="RpiR-like_SIS"/>
</dbReference>
<dbReference type="OrthoDB" id="1648815at2"/>
<dbReference type="EMBL" id="SODD01000039">
    <property type="protein sequence ID" value="TDW14565.1"/>
    <property type="molecule type" value="Genomic_DNA"/>
</dbReference>
<dbReference type="InterPro" id="IPR047640">
    <property type="entry name" value="RpiR-like"/>
</dbReference>
<dbReference type="GO" id="GO:0097367">
    <property type="term" value="F:carbohydrate derivative binding"/>
    <property type="evidence" value="ECO:0007669"/>
    <property type="project" value="InterPro"/>
</dbReference>
<keyword evidence="3" id="KW-0804">Transcription</keyword>
<dbReference type="GO" id="GO:1901135">
    <property type="term" value="P:carbohydrate derivative metabolic process"/>
    <property type="evidence" value="ECO:0007669"/>
    <property type="project" value="InterPro"/>
</dbReference>
<dbReference type="InterPro" id="IPR009057">
    <property type="entry name" value="Homeodomain-like_sf"/>
</dbReference>
<dbReference type="RefSeq" id="WP_134170722.1">
    <property type="nucleotide sequence ID" value="NZ_SODD01000039.1"/>
</dbReference>
<protein>
    <submittedName>
        <fullName evidence="5">RpiR family transcriptional regulator</fullName>
    </submittedName>
</protein>
<name>A0A4R7ZC63_9FIRM</name>
<dbReference type="AlphaFoldDB" id="A0A4R7ZC63"/>
<keyword evidence="1" id="KW-0805">Transcription regulation</keyword>
<dbReference type="GO" id="GO:0003677">
    <property type="term" value="F:DNA binding"/>
    <property type="evidence" value="ECO:0007669"/>
    <property type="project" value="UniProtKB-KW"/>
</dbReference>
<dbReference type="Pfam" id="PF01380">
    <property type="entry name" value="SIS"/>
    <property type="match status" value="1"/>
</dbReference>
<dbReference type="InterPro" id="IPR001347">
    <property type="entry name" value="SIS_dom"/>
</dbReference>
<dbReference type="Gene3D" id="1.10.10.10">
    <property type="entry name" value="Winged helix-like DNA-binding domain superfamily/Winged helix DNA-binding domain"/>
    <property type="match status" value="1"/>
</dbReference>
<reference evidence="5 6" key="1">
    <citation type="submission" date="2019-03" db="EMBL/GenBank/DDBJ databases">
        <title>Genomic Encyclopedia of Type Strains, Phase IV (KMG-IV): sequencing the most valuable type-strain genomes for metagenomic binning, comparative biology and taxonomic classification.</title>
        <authorList>
            <person name="Goeker M."/>
        </authorList>
    </citation>
    <scope>NUCLEOTIDE SEQUENCE [LARGE SCALE GENOMIC DNA]</scope>
    <source>
        <strain evidence="5 6">DSM 28867</strain>
    </source>
</reference>
<dbReference type="SUPFAM" id="SSF53697">
    <property type="entry name" value="SIS domain"/>
    <property type="match status" value="1"/>
</dbReference>
<evidence type="ECO:0000256" key="2">
    <source>
        <dbReference type="ARBA" id="ARBA00023125"/>
    </source>
</evidence>
<proteinExistence type="predicted"/>
<dbReference type="Proteomes" id="UP000294743">
    <property type="component" value="Unassembled WGS sequence"/>
</dbReference>